<feature type="binding site" evidence="8">
    <location>
        <position position="257"/>
    </location>
    <ligand>
        <name>Mg(2+)</name>
        <dbReference type="ChEBI" id="CHEBI:18420"/>
    </ligand>
</feature>
<comment type="catalytic activity">
    <reaction evidence="8">
        <text>L-threonyl-[protein] + ATP = 3-O-(5'-adenylyl)-L-threonyl-[protein] + diphosphate</text>
        <dbReference type="Rhea" id="RHEA:54292"/>
        <dbReference type="Rhea" id="RHEA-COMP:11060"/>
        <dbReference type="Rhea" id="RHEA-COMP:13847"/>
        <dbReference type="ChEBI" id="CHEBI:30013"/>
        <dbReference type="ChEBI" id="CHEBI:30616"/>
        <dbReference type="ChEBI" id="CHEBI:33019"/>
        <dbReference type="ChEBI" id="CHEBI:138113"/>
        <dbReference type="EC" id="2.7.7.108"/>
    </reaction>
</comment>
<feature type="active site" description="Proton acceptor" evidence="8">
    <location>
        <position position="256"/>
    </location>
</feature>
<dbReference type="EC" id="2.7.7.108" evidence="8"/>
<comment type="caution">
    <text evidence="9">The sequence shown here is derived from an EMBL/GenBank/DDBJ whole genome shotgun (WGS) entry which is preliminary data.</text>
</comment>
<proteinExistence type="inferred from homology"/>
<feature type="binding site" evidence="8">
    <location>
        <position position="130"/>
    </location>
    <ligand>
        <name>ATP</name>
        <dbReference type="ChEBI" id="CHEBI:30616"/>
    </ligand>
</feature>
<dbReference type="Pfam" id="PF02696">
    <property type="entry name" value="SelO"/>
    <property type="match status" value="1"/>
</dbReference>
<dbReference type="EC" id="2.7.7.-" evidence="8"/>
<dbReference type="HAMAP" id="MF_00692">
    <property type="entry name" value="SelO"/>
    <property type="match status" value="1"/>
</dbReference>
<comment type="catalytic activity">
    <reaction evidence="8">
        <text>L-seryl-[protein] + ATP = 3-O-(5'-adenylyl)-L-seryl-[protein] + diphosphate</text>
        <dbReference type="Rhea" id="RHEA:58120"/>
        <dbReference type="Rhea" id="RHEA-COMP:9863"/>
        <dbReference type="Rhea" id="RHEA-COMP:15073"/>
        <dbReference type="ChEBI" id="CHEBI:29999"/>
        <dbReference type="ChEBI" id="CHEBI:30616"/>
        <dbReference type="ChEBI" id="CHEBI:33019"/>
        <dbReference type="ChEBI" id="CHEBI:142516"/>
        <dbReference type="EC" id="2.7.7.108"/>
    </reaction>
</comment>
<comment type="function">
    <text evidence="8">Nucleotidyltransferase involved in the post-translational modification of proteins. It can catalyze the addition of adenosine monophosphate (AMP) or uridine monophosphate (UMP) to a protein, resulting in modifications known as AMPylation and UMPylation.</text>
</comment>
<feature type="binding site" evidence="8">
    <location>
        <position position="96"/>
    </location>
    <ligand>
        <name>ATP</name>
        <dbReference type="ChEBI" id="CHEBI:30616"/>
    </ligand>
</feature>
<dbReference type="NCBIfam" id="NF000658">
    <property type="entry name" value="PRK00029.1"/>
    <property type="match status" value="1"/>
</dbReference>
<keyword evidence="3 8" id="KW-0548">Nucleotidyltransferase</keyword>
<keyword evidence="10" id="KW-1185">Reference proteome</keyword>
<comment type="catalytic activity">
    <reaction evidence="8">
        <text>L-histidyl-[protein] + UTP = N(tele)-(5'-uridylyl)-L-histidyl-[protein] + diphosphate</text>
        <dbReference type="Rhea" id="RHEA:83891"/>
        <dbReference type="Rhea" id="RHEA-COMP:9745"/>
        <dbReference type="Rhea" id="RHEA-COMP:20239"/>
        <dbReference type="ChEBI" id="CHEBI:29979"/>
        <dbReference type="ChEBI" id="CHEBI:33019"/>
        <dbReference type="ChEBI" id="CHEBI:46398"/>
        <dbReference type="ChEBI" id="CHEBI:233474"/>
    </reaction>
</comment>
<comment type="catalytic activity">
    <reaction evidence="8">
        <text>L-seryl-[protein] + UTP = O-(5'-uridylyl)-L-seryl-[protein] + diphosphate</text>
        <dbReference type="Rhea" id="RHEA:64604"/>
        <dbReference type="Rhea" id="RHEA-COMP:9863"/>
        <dbReference type="Rhea" id="RHEA-COMP:16635"/>
        <dbReference type="ChEBI" id="CHEBI:29999"/>
        <dbReference type="ChEBI" id="CHEBI:33019"/>
        <dbReference type="ChEBI" id="CHEBI:46398"/>
        <dbReference type="ChEBI" id="CHEBI:156051"/>
    </reaction>
</comment>
<keyword evidence="7 8" id="KW-0460">Magnesium</keyword>
<evidence type="ECO:0000256" key="4">
    <source>
        <dbReference type="ARBA" id="ARBA00022723"/>
    </source>
</evidence>
<evidence type="ECO:0000256" key="7">
    <source>
        <dbReference type="ARBA" id="ARBA00022842"/>
    </source>
</evidence>
<feature type="binding site" evidence="8">
    <location>
        <position position="266"/>
    </location>
    <ligand>
        <name>Mg(2+)</name>
        <dbReference type="ChEBI" id="CHEBI:18420"/>
    </ligand>
</feature>
<dbReference type="PANTHER" id="PTHR12153">
    <property type="entry name" value="SELENOPROTEIN O"/>
    <property type="match status" value="1"/>
</dbReference>
<evidence type="ECO:0000256" key="5">
    <source>
        <dbReference type="ARBA" id="ARBA00022741"/>
    </source>
</evidence>
<dbReference type="Proteomes" id="UP001172054">
    <property type="component" value="Unassembled WGS sequence"/>
</dbReference>
<comment type="catalytic activity">
    <reaction evidence="8">
        <text>L-tyrosyl-[protein] + ATP = O-(5'-adenylyl)-L-tyrosyl-[protein] + diphosphate</text>
        <dbReference type="Rhea" id="RHEA:54288"/>
        <dbReference type="Rhea" id="RHEA-COMP:10136"/>
        <dbReference type="Rhea" id="RHEA-COMP:13846"/>
        <dbReference type="ChEBI" id="CHEBI:30616"/>
        <dbReference type="ChEBI" id="CHEBI:33019"/>
        <dbReference type="ChEBI" id="CHEBI:46858"/>
        <dbReference type="ChEBI" id="CHEBI:83624"/>
        <dbReference type="EC" id="2.7.7.108"/>
    </reaction>
</comment>
<feature type="binding site" evidence="8">
    <location>
        <position position="97"/>
    </location>
    <ligand>
        <name>ATP</name>
        <dbReference type="ChEBI" id="CHEBI:30616"/>
    </ligand>
</feature>
<evidence type="ECO:0000313" key="9">
    <source>
        <dbReference type="EMBL" id="MDN7227285.1"/>
    </source>
</evidence>
<keyword evidence="2 8" id="KW-0808">Transferase</keyword>
<reference evidence="9 10" key="1">
    <citation type="submission" date="2023-06" db="EMBL/GenBank/DDBJ databases">
        <title>Novel species in genus Planococcus.</title>
        <authorList>
            <person name="Ning S."/>
        </authorList>
    </citation>
    <scope>NUCLEOTIDE SEQUENCE [LARGE SCALE GENOMIC DNA]</scope>
    <source>
        <strain evidence="9 10">N064</strain>
    </source>
</reference>
<comment type="similarity">
    <text evidence="1 8">Belongs to the SELO family.</text>
</comment>
<evidence type="ECO:0000256" key="6">
    <source>
        <dbReference type="ARBA" id="ARBA00022840"/>
    </source>
</evidence>
<feature type="binding site" evidence="8">
    <location>
        <position position="266"/>
    </location>
    <ligand>
        <name>ATP</name>
        <dbReference type="ChEBI" id="CHEBI:30616"/>
    </ligand>
</feature>
<keyword evidence="8" id="KW-0464">Manganese</keyword>
<keyword evidence="6 8" id="KW-0067">ATP-binding</keyword>
<sequence>MTQRPEKTKTGWKLENSYAQLPQVFFTRLRPDPVQSPKLVAFNEPLAETLGLPIEDLKSDSGTAILAGNEIPEGAFPLAQAYAGHQFGFLTMLGDGRAVLLGEQITPGGGRFDIQLKGAGRTPYSRGGDGRAALGPMLREYIISEAMHGLGIPTTRSLAVVATGEEIRRETSLPGAVLTRVAGSHLRFGTFQYAAGVGDIDKIRALADYAIERHYADVDLGDNRYLGFFKEVAKRHASLVAKWQLVGFIHGVMNTDNMTISGETIDYGPCAFMDAYDPATVFSSIDHQGRYAYGNQPQIAGWNLARFAETLVPLFHEDSEEAVKLAQVVLSDYIKAYYAHWLTGMRAKIGLFNEEAEDEVLVADLLNLMKEYDADYTNTFRALTLGEFEETSLSGKPEFNEWREQWEARLARQDQSMDEARQLMRSHNPSIIPRNHRVEEALDAAVQRGDYSVMERLLKVLADPFAYSEEQKEYTKLPPEAPDSYQTFCGT</sequence>
<keyword evidence="4 8" id="KW-0479">Metal-binding</keyword>
<evidence type="ECO:0000256" key="3">
    <source>
        <dbReference type="ARBA" id="ARBA00022695"/>
    </source>
</evidence>
<evidence type="ECO:0000256" key="1">
    <source>
        <dbReference type="ARBA" id="ARBA00009747"/>
    </source>
</evidence>
<evidence type="ECO:0000313" key="10">
    <source>
        <dbReference type="Proteomes" id="UP001172054"/>
    </source>
</evidence>
<name>A0ABT8MQY7_9BACL</name>
<feature type="binding site" evidence="8">
    <location>
        <position position="129"/>
    </location>
    <ligand>
        <name>ATP</name>
        <dbReference type="ChEBI" id="CHEBI:30616"/>
    </ligand>
</feature>
<keyword evidence="5 8" id="KW-0547">Nucleotide-binding</keyword>
<dbReference type="RefSeq" id="WP_301725998.1">
    <property type="nucleotide sequence ID" value="NZ_JAUJWW010000003.1"/>
</dbReference>
<comment type="cofactor">
    <cofactor evidence="8">
        <name>Mg(2+)</name>
        <dbReference type="ChEBI" id="CHEBI:18420"/>
    </cofactor>
    <cofactor evidence="8">
        <name>Mn(2+)</name>
        <dbReference type="ChEBI" id="CHEBI:29035"/>
    </cofactor>
</comment>
<protein>
    <recommendedName>
        <fullName evidence="8">Protein nucleotidyltransferase YdiU</fullName>
        <ecNumber evidence="8">2.7.7.-</ecNumber>
    </recommendedName>
    <alternativeName>
        <fullName evidence="8">Protein adenylyltransferase YdiU</fullName>
        <ecNumber evidence="8">2.7.7.108</ecNumber>
    </alternativeName>
    <alternativeName>
        <fullName evidence="8">Protein uridylyltransferase YdiU</fullName>
        <ecNumber evidence="8">2.7.7.-</ecNumber>
    </alternativeName>
</protein>
<feature type="binding site" evidence="8">
    <location>
        <position position="187"/>
    </location>
    <ligand>
        <name>ATP</name>
        <dbReference type="ChEBI" id="CHEBI:30616"/>
    </ligand>
</feature>
<evidence type="ECO:0000256" key="2">
    <source>
        <dbReference type="ARBA" id="ARBA00022679"/>
    </source>
</evidence>
<feature type="binding site" evidence="8">
    <location>
        <position position="117"/>
    </location>
    <ligand>
        <name>ATP</name>
        <dbReference type="ChEBI" id="CHEBI:30616"/>
    </ligand>
</feature>
<accession>A0ABT8MQY7</accession>
<gene>
    <name evidence="8" type="primary">ydiU</name>
    <name evidence="8" type="synonym">selO</name>
    <name evidence="9" type="ORF">QWY15_08285</name>
</gene>
<comment type="catalytic activity">
    <reaction evidence="8">
        <text>L-tyrosyl-[protein] + UTP = O-(5'-uridylyl)-L-tyrosyl-[protein] + diphosphate</text>
        <dbReference type="Rhea" id="RHEA:83887"/>
        <dbReference type="Rhea" id="RHEA-COMP:10136"/>
        <dbReference type="Rhea" id="RHEA-COMP:20238"/>
        <dbReference type="ChEBI" id="CHEBI:33019"/>
        <dbReference type="ChEBI" id="CHEBI:46398"/>
        <dbReference type="ChEBI" id="CHEBI:46858"/>
        <dbReference type="ChEBI" id="CHEBI:90602"/>
    </reaction>
</comment>
<dbReference type="InterPro" id="IPR003846">
    <property type="entry name" value="SelO"/>
</dbReference>
<dbReference type="EMBL" id="JAUJWW010000003">
    <property type="protein sequence ID" value="MDN7227285.1"/>
    <property type="molecule type" value="Genomic_DNA"/>
</dbReference>
<dbReference type="PANTHER" id="PTHR12153:SF15">
    <property type="entry name" value="PROTEIN ADENYLYLTRANSFERASE SELO, MITOCHONDRIAL"/>
    <property type="match status" value="1"/>
</dbReference>
<feature type="binding site" evidence="8">
    <location>
        <position position="94"/>
    </location>
    <ligand>
        <name>ATP</name>
        <dbReference type="ChEBI" id="CHEBI:30616"/>
    </ligand>
</feature>
<feature type="binding site" evidence="8">
    <location>
        <position position="180"/>
    </location>
    <ligand>
        <name>ATP</name>
        <dbReference type="ChEBI" id="CHEBI:30616"/>
    </ligand>
</feature>
<evidence type="ECO:0000256" key="8">
    <source>
        <dbReference type="HAMAP-Rule" id="MF_00692"/>
    </source>
</evidence>
<organism evidence="9 10">
    <name type="scientific">Planococcus liqunii</name>
    <dbReference type="NCBI Taxonomy" id="3058394"/>
    <lineage>
        <taxon>Bacteria</taxon>
        <taxon>Bacillati</taxon>
        <taxon>Bacillota</taxon>
        <taxon>Bacilli</taxon>
        <taxon>Bacillales</taxon>
        <taxon>Caryophanaceae</taxon>
        <taxon>Planococcus</taxon>
    </lineage>
</organism>